<comment type="caution">
    <text evidence="1">The sequence shown here is derived from an EMBL/GenBank/DDBJ whole genome shotgun (WGS) entry which is preliminary data.</text>
</comment>
<proteinExistence type="predicted"/>
<dbReference type="AlphaFoldDB" id="A0A645APG8"/>
<sequence length="178" mass="18873">MPHALPCGQTIPHRILQWPLSGKTACPKIPSVETYVCAADPSGHGGIFSCSALRAHDTLSGSARFTSLHDLSAALFTILGYKNTILISLYRKTGVLQSFCNFFHSFFTVLLSRCVFYTIIGRGSPVAASSAQKSAGKPAQTSTGFSFSGTANRILPACSACRLISARLPPYRSSPASG</sequence>
<organism evidence="1">
    <name type="scientific">bioreactor metagenome</name>
    <dbReference type="NCBI Taxonomy" id="1076179"/>
    <lineage>
        <taxon>unclassified sequences</taxon>
        <taxon>metagenomes</taxon>
        <taxon>ecological metagenomes</taxon>
    </lineage>
</organism>
<protein>
    <submittedName>
        <fullName evidence="1">Uncharacterized protein</fullName>
    </submittedName>
</protein>
<evidence type="ECO:0000313" key="1">
    <source>
        <dbReference type="EMBL" id="MPM52763.1"/>
    </source>
</evidence>
<gene>
    <name evidence="1" type="ORF">SDC9_99525</name>
</gene>
<accession>A0A645APG8</accession>
<reference evidence="1" key="1">
    <citation type="submission" date="2019-08" db="EMBL/GenBank/DDBJ databases">
        <authorList>
            <person name="Kucharzyk K."/>
            <person name="Murdoch R.W."/>
            <person name="Higgins S."/>
            <person name="Loffler F."/>
        </authorList>
    </citation>
    <scope>NUCLEOTIDE SEQUENCE</scope>
</reference>
<name>A0A645APG8_9ZZZZ</name>
<dbReference type="EMBL" id="VSSQ01014016">
    <property type="protein sequence ID" value="MPM52763.1"/>
    <property type="molecule type" value="Genomic_DNA"/>
</dbReference>